<dbReference type="FunFam" id="1.10.8.140:FF:000004">
    <property type="entry name" value="DNA-binding protein PAE3044"/>
    <property type="match status" value="1"/>
</dbReference>
<keyword evidence="1" id="KW-0175">Coiled coil</keyword>
<dbReference type="GO" id="GO:0005634">
    <property type="term" value="C:nucleus"/>
    <property type="evidence" value="ECO:0007669"/>
    <property type="project" value="TreeGrafter"/>
</dbReference>
<dbReference type="Pfam" id="PF01984">
    <property type="entry name" value="dsDNA_bind"/>
    <property type="match status" value="1"/>
</dbReference>
<reference evidence="3" key="1">
    <citation type="submission" date="2021-01" db="EMBL/GenBank/DDBJ databases">
        <authorList>
            <consortium name="Genoscope - CEA"/>
            <person name="William W."/>
        </authorList>
    </citation>
    <scope>NUCLEOTIDE SEQUENCE</scope>
</reference>
<dbReference type="PANTHER" id="PTHR10840:SF0">
    <property type="entry name" value="PROGRAMMED CELL DEATH PROTEIN 5"/>
    <property type="match status" value="1"/>
</dbReference>
<evidence type="ECO:0000256" key="1">
    <source>
        <dbReference type="SAM" id="Coils"/>
    </source>
</evidence>
<comment type="caution">
    <text evidence="3">The sequence shown here is derived from an EMBL/GenBank/DDBJ whole genome shotgun (WGS) entry which is preliminary data.</text>
</comment>
<dbReference type="PANTHER" id="PTHR10840">
    <property type="entry name" value="PROGRAMMED CELL DEATH PROTEIN 5"/>
    <property type="match status" value="1"/>
</dbReference>
<dbReference type="OMA" id="QAENQEN"/>
<accession>A0A8S1MNI2</accession>
<protein>
    <submittedName>
        <fullName evidence="3">Uncharacterized protein</fullName>
    </submittedName>
</protein>
<dbReference type="Proteomes" id="UP000688137">
    <property type="component" value="Unassembled WGS sequence"/>
</dbReference>
<evidence type="ECO:0000256" key="2">
    <source>
        <dbReference type="SAM" id="MobiDB-lite"/>
    </source>
</evidence>
<dbReference type="GO" id="GO:0003677">
    <property type="term" value="F:DNA binding"/>
    <property type="evidence" value="ECO:0007669"/>
    <property type="project" value="InterPro"/>
</dbReference>
<dbReference type="AlphaFoldDB" id="A0A8S1MNI2"/>
<dbReference type="PIRSF" id="PIRSF015730">
    <property type="entry name" value="TFAR19"/>
    <property type="match status" value="1"/>
</dbReference>
<gene>
    <name evidence="3" type="ORF">PPRIM_AZ9-3.1.T0670029</name>
</gene>
<keyword evidence="4" id="KW-1185">Reference proteome</keyword>
<dbReference type="InterPro" id="IPR002836">
    <property type="entry name" value="PDCD5-like"/>
</dbReference>
<evidence type="ECO:0000313" key="3">
    <source>
        <dbReference type="EMBL" id="CAD8082028.1"/>
    </source>
</evidence>
<sequence length="110" mass="12863">MDQLDQKQLEQLKQQQAQKEQMEEIKKSILTQILTPEAKQRLANIKLVKPEKAEMIEVQLCQWAKQGKITNQLSEEELIKLLEAAEGQKKQDTKVTFKRRKLSSEDEDDI</sequence>
<feature type="region of interest" description="Disordered" evidence="2">
    <location>
        <begin position="89"/>
        <end position="110"/>
    </location>
</feature>
<evidence type="ECO:0000313" key="4">
    <source>
        <dbReference type="Proteomes" id="UP000688137"/>
    </source>
</evidence>
<dbReference type="EMBL" id="CAJJDM010000070">
    <property type="protein sequence ID" value="CAD8082028.1"/>
    <property type="molecule type" value="Genomic_DNA"/>
</dbReference>
<organism evidence="3 4">
    <name type="scientific">Paramecium primaurelia</name>
    <dbReference type="NCBI Taxonomy" id="5886"/>
    <lineage>
        <taxon>Eukaryota</taxon>
        <taxon>Sar</taxon>
        <taxon>Alveolata</taxon>
        <taxon>Ciliophora</taxon>
        <taxon>Intramacronucleata</taxon>
        <taxon>Oligohymenophorea</taxon>
        <taxon>Peniculida</taxon>
        <taxon>Parameciidae</taxon>
        <taxon>Paramecium</taxon>
    </lineage>
</organism>
<name>A0A8S1MNI2_PARPR</name>
<proteinExistence type="predicted"/>
<feature type="coiled-coil region" evidence="1">
    <location>
        <begin position="5"/>
        <end position="32"/>
    </location>
</feature>
<dbReference type="GO" id="GO:0005829">
    <property type="term" value="C:cytosol"/>
    <property type="evidence" value="ECO:0007669"/>
    <property type="project" value="TreeGrafter"/>
</dbReference>